<evidence type="ECO:0000256" key="4">
    <source>
        <dbReference type="SAM" id="SignalP"/>
    </source>
</evidence>
<feature type="signal peptide" evidence="4">
    <location>
        <begin position="1"/>
        <end position="21"/>
    </location>
</feature>
<dbReference type="PANTHER" id="PTHR24173:SF74">
    <property type="entry name" value="ANKYRIN REPEAT DOMAIN-CONTAINING PROTEIN 16"/>
    <property type="match status" value="1"/>
</dbReference>
<sequence length="390" mass="41816">MKGVFAYACCVAVLSLAVVHSDDVRSEGGADVQAKREEKQRGEPVIFSLLQSDQCSAESIKEELKKGVNVTGTYSAAGFTPLQWAVLNGCEAGVDALLQAGVDVNEKAQTTDHVTAVMAAASRKRVKLVETLIASGADIHAEDEQGRTALHVAAMFGCARCIELLAEEGGDMQKADDSGAFLTHYAASAGEEHIFRYLLLQKVPYLIETATRDNALVIAARQGHKQILDVMVSVGRKRELALPSKPTGRTPALAAAAGCRSPLLLWLTEIGVDILTPTQMGKGLIEQAKRANCTEAAVREIQMVVDRALSSHPSQASSPVLTPSQVRKLVEEWGVDASTSSKFEEEKIDGDVLAELDSEALAEIGVSRAVDRIRIMSKVKKMRAAQPQLN</sequence>
<dbReference type="SMART" id="SM00248">
    <property type="entry name" value="ANK"/>
    <property type="match status" value="5"/>
</dbReference>
<dbReference type="PANTHER" id="PTHR24173">
    <property type="entry name" value="ANKYRIN REPEAT CONTAINING"/>
    <property type="match status" value="1"/>
</dbReference>
<dbReference type="InterPro" id="IPR036770">
    <property type="entry name" value="Ankyrin_rpt-contain_sf"/>
</dbReference>
<dbReference type="Gene3D" id="1.10.150.50">
    <property type="entry name" value="Transcription Factor, Ets-1"/>
    <property type="match status" value="1"/>
</dbReference>
<dbReference type="InterPro" id="IPR001660">
    <property type="entry name" value="SAM"/>
</dbReference>
<evidence type="ECO:0000313" key="6">
    <source>
        <dbReference type="EMBL" id="CAE0256634.1"/>
    </source>
</evidence>
<feature type="domain" description="SAM" evidence="5">
    <location>
        <begin position="321"/>
        <end position="385"/>
    </location>
</feature>
<dbReference type="SUPFAM" id="SSF47769">
    <property type="entry name" value="SAM/Pointed domain"/>
    <property type="match status" value="1"/>
</dbReference>
<dbReference type="PROSITE" id="PS50105">
    <property type="entry name" value="SAM_DOMAIN"/>
    <property type="match status" value="1"/>
</dbReference>
<dbReference type="EMBL" id="HBIB01029012">
    <property type="protein sequence ID" value="CAE0256634.1"/>
    <property type="molecule type" value="Transcribed_RNA"/>
</dbReference>
<dbReference type="AlphaFoldDB" id="A0A7S3DG35"/>
<keyword evidence="2 3" id="KW-0040">ANK repeat</keyword>
<dbReference type="SMART" id="SM00454">
    <property type="entry name" value="SAM"/>
    <property type="match status" value="1"/>
</dbReference>
<dbReference type="Gene3D" id="1.25.40.20">
    <property type="entry name" value="Ankyrin repeat-containing domain"/>
    <property type="match status" value="1"/>
</dbReference>
<dbReference type="PROSITE" id="PS50088">
    <property type="entry name" value="ANK_REPEAT"/>
    <property type="match status" value="3"/>
</dbReference>
<dbReference type="Pfam" id="PF12796">
    <property type="entry name" value="Ank_2"/>
    <property type="match status" value="1"/>
</dbReference>
<evidence type="ECO:0000256" key="3">
    <source>
        <dbReference type="PROSITE-ProRule" id="PRU00023"/>
    </source>
</evidence>
<feature type="repeat" description="ANK" evidence="3">
    <location>
        <begin position="77"/>
        <end position="109"/>
    </location>
</feature>
<organism evidence="6">
    <name type="scientific">Palpitomonas bilix</name>
    <dbReference type="NCBI Taxonomy" id="652834"/>
    <lineage>
        <taxon>Eukaryota</taxon>
        <taxon>Eukaryota incertae sedis</taxon>
    </lineage>
</organism>
<dbReference type="Pfam" id="PF07647">
    <property type="entry name" value="SAM_2"/>
    <property type="match status" value="1"/>
</dbReference>
<dbReference type="SUPFAM" id="SSF48403">
    <property type="entry name" value="Ankyrin repeat"/>
    <property type="match status" value="1"/>
</dbReference>
<protein>
    <recommendedName>
        <fullName evidence="5">SAM domain-containing protein</fullName>
    </recommendedName>
</protein>
<keyword evidence="4" id="KW-0732">Signal</keyword>
<name>A0A7S3DG35_9EUKA</name>
<gene>
    <name evidence="6" type="ORF">PBIL07802_LOCUS18890</name>
</gene>
<feature type="repeat" description="ANK" evidence="3">
    <location>
        <begin position="145"/>
        <end position="177"/>
    </location>
</feature>
<evidence type="ECO:0000259" key="5">
    <source>
        <dbReference type="PROSITE" id="PS50105"/>
    </source>
</evidence>
<dbReference type="Pfam" id="PF00023">
    <property type="entry name" value="Ank"/>
    <property type="match status" value="1"/>
</dbReference>
<accession>A0A7S3DG35</accession>
<evidence type="ECO:0000256" key="1">
    <source>
        <dbReference type="ARBA" id="ARBA00022737"/>
    </source>
</evidence>
<dbReference type="InterPro" id="IPR002110">
    <property type="entry name" value="Ankyrin_rpt"/>
</dbReference>
<feature type="repeat" description="ANK" evidence="3">
    <location>
        <begin position="112"/>
        <end position="144"/>
    </location>
</feature>
<evidence type="ECO:0000256" key="2">
    <source>
        <dbReference type="ARBA" id="ARBA00023043"/>
    </source>
</evidence>
<proteinExistence type="predicted"/>
<dbReference type="PROSITE" id="PS50297">
    <property type="entry name" value="ANK_REP_REGION"/>
    <property type="match status" value="3"/>
</dbReference>
<feature type="chain" id="PRO_5031479392" description="SAM domain-containing protein" evidence="4">
    <location>
        <begin position="22"/>
        <end position="390"/>
    </location>
</feature>
<reference evidence="6" key="1">
    <citation type="submission" date="2021-01" db="EMBL/GenBank/DDBJ databases">
        <authorList>
            <person name="Corre E."/>
            <person name="Pelletier E."/>
            <person name="Niang G."/>
            <person name="Scheremetjew M."/>
            <person name="Finn R."/>
            <person name="Kale V."/>
            <person name="Holt S."/>
            <person name="Cochrane G."/>
            <person name="Meng A."/>
            <person name="Brown T."/>
            <person name="Cohen L."/>
        </authorList>
    </citation>
    <scope>NUCLEOTIDE SEQUENCE</scope>
    <source>
        <strain evidence="6">NIES-2562</strain>
    </source>
</reference>
<keyword evidence="1" id="KW-0677">Repeat</keyword>
<dbReference type="InterPro" id="IPR013761">
    <property type="entry name" value="SAM/pointed_sf"/>
</dbReference>